<reference evidence="1 2" key="2">
    <citation type="journal article" date="2017" name="Front. Plant Sci.">
        <title>Gene Classification and Mining of Molecular Markers Useful in Red Clover (Trifolium pratense) Breeding.</title>
        <authorList>
            <person name="Istvanek J."/>
            <person name="Dluhosova J."/>
            <person name="Dluhos P."/>
            <person name="Patkova L."/>
            <person name="Nedelnik J."/>
            <person name="Repkova J."/>
        </authorList>
    </citation>
    <scope>NUCLEOTIDE SEQUENCE [LARGE SCALE GENOMIC DNA]</scope>
    <source>
        <strain evidence="2">cv. Tatra</strain>
        <tissue evidence="1">Young leaves</tissue>
    </source>
</reference>
<organism evidence="1 2">
    <name type="scientific">Trifolium pratense</name>
    <name type="common">Red clover</name>
    <dbReference type="NCBI Taxonomy" id="57577"/>
    <lineage>
        <taxon>Eukaryota</taxon>
        <taxon>Viridiplantae</taxon>
        <taxon>Streptophyta</taxon>
        <taxon>Embryophyta</taxon>
        <taxon>Tracheophyta</taxon>
        <taxon>Spermatophyta</taxon>
        <taxon>Magnoliopsida</taxon>
        <taxon>eudicotyledons</taxon>
        <taxon>Gunneridae</taxon>
        <taxon>Pentapetalae</taxon>
        <taxon>rosids</taxon>
        <taxon>fabids</taxon>
        <taxon>Fabales</taxon>
        <taxon>Fabaceae</taxon>
        <taxon>Papilionoideae</taxon>
        <taxon>50 kb inversion clade</taxon>
        <taxon>NPAAA clade</taxon>
        <taxon>Hologalegina</taxon>
        <taxon>IRL clade</taxon>
        <taxon>Trifolieae</taxon>
        <taxon>Trifolium</taxon>
    </lineage>
</organism>
<accession>A0A2K3MNX8</accession>
<comment type="caution">
    <text evidence="1">The sequence shown here is derived from an EMBL/GenBank/DDBJ whole genome shotgun (WGS) entry which is preliminary data.</text>
</comment>
<reference evidence="1 2" key="1">
    <citation type="journal article" date="2014" name="Am. J. Bot.">
        <title>Genome assembly and annotation for red clover (Trifolium pratense; Fabaceae).</title>
        <authorList>
            <person name="Istvanek J."/>
            <person name="Jaros M."/>
            <person name="Krenek A."/>
            <person name="Repkova J."/>
        </authorList>
    </citation>
    <scope>NUCLEOTIDE SEQUENCE [LARGE SCALE GENOMIC DNA]</scope>
    <source>
        <strain evidence="2">cv. Tatra</strain>
        <tissue evidence="1">Young leaves</tissue>
    </source>
</reference>
<sequence>MDTLAVLDGRYVLKVTPRPGGERFLYILMFHPHSIPPVFEKHLISRNPLTKKSNPRKIVQNRSIVTRLWSITTRKITWYYDISHLHIIPFPAGYRVPLLESEAVVVVADVDVAESSQR</sequence>
<dbReference type="Proteomes" id="UP000236291">
    <property type="component" value="Unassembled WGS sequence"/>
</dbReference>
<evidence type="ECO:0000313" key="2">
    <source>
        <dbReference type="Proteomes" id="UP000236291"/>
    </source>
</evidence>
<dbReference type="AlphaFoldDB" id="A0A2K3MNX8"/>
<name>A0A2K3MNX8_TRIPR</name>
<proteinExistence type="predicted"/>
<protein>
    <submittedName>
        <fullName evidence="1">Uncharacterized protein</fullName>
    </submittedName>
</protein>
<gene>
    <name evidence="1" type="ORF">L195_g015636</name>
</gene>
<dbReference type="EMBL" id="ASHM01010646">
    <property type="protein sequence ID" value="PNX92498.1"/>
    <property type="molecule type" value="Genomic_DNA"/>
</dbReference>
<evidence type="ECO:0000313" key="1">
    <source>
        <dbReference type="EMBL" id="PNX92498.1"/>
    </source>
</evidence>